<protein>
    <recommendedName>
        <fullName evidence="2">Cytokinin riboside 5'-monophosphate phosphoribohydrolase</fullName>
        <ecNumber evidence="2">3.2.2.n1</ecNumber>
    </recommendedName>
</protein>
<dbReference type="PANTHER" id="PTHR43393:SF2">
    <property type="entry name" value="CYTOKININ RIBOSIDE 5'-MONOPHOSPHATE PHOSPHORIBOHYDROLASE"/>
    <property type="match status" value="1"/>
</dbReference>
<comment type="similarity">
    <text evidence="2">Belongs to the LOG family.</text>
</comment>
<evidence type="ECO:0000256" key="1">
    <source>
        <dbReference type="ARBA" id="ARBA00000274"/>
    </source>
</evidence>
<dbReference type="EC" id="3.2.2.n1" evidence="2"/>
<dbReference type="SUPFAM" id="SSF102405">
    <property type="entry name" value="MCP/YpsA-like"/>
    <property type="match status" value="1"/>
</dbReference>
<dbReference type="RefSeq" id="WP_184677746.1">
    <property type="nucleotide sequence ID" value="NZ_JACHGY010000001.1"/>
</dbReference>
<comment type="caution">
    <text evidence="3">The sequence shown here is derived from an EMBL/GenBank/DDBJ whole genome shotgun (WGS) entry which is preliminary data.</text>
</comment>
<comment type="catalytic activity">
    <reaction evidence="1">
        <text>AMP + H2O = D-ribose 5-phosphate + adenine</text>
        <dbReference type="Rhea" id="RHEA:20129"/>
        <dbReference type="ChEBI" id="CHEBI:15377"/>
        <dbReference type="ChEBI" id="CHEBI:16708"/>
        <dbReference type="ChEBI" id="CHEBI:78346"/>
        <dbReference type="ChEBI" id="CHEBI:456215"/>
        <dbReference type="EC" id="3.2.2.4"/>
    </reaction>
</comment>
<dbReference type="AlphaFoldDB" id="A0A7X0LKU6"/>
<dbReference type="GO" id="GO:0005829">
    <property type="term" value="C:cytosol"/>
    <property type="evidence" value="ECO:0007669"/>
    <property type="project" value="TreeGrafter"/>
</dbReference>
<gene>
    <name evidence="3" type="ORF">HNQ40_002020</name>
</gene>
<dbReference type="InterPro" id="IPR031100">
    <property type="entry name" value="LOG_fam"/>
</dbReference>
<sequence>MTDHPNRDHQDMALSRESWRLFRILSEFVDGFEVMADVGPAVSVFGSARTKPDDPYYQQAVECGRRIVEQNLACITGGGPGIMEAANKGAFESGVEGAKSVGLNIDLPFEQKPNPYQTHELNFRYFFIRKVMFVKYAAGFIIFPGGFGTMDELFESLTLIQTEKIKTFPVALVGVDYWKGLIDWIKETMAEKHHTISPHDLDLLILTDSLDEAMDHVVGSFDREAWRNQVRPTIPGPRLNVCDP</sequence>
<keyword evidence="2" id="KW-0378">Hydrolase</keyword>
<keyword evidence="2" id="KW-0203">Cytokinin biosynthesis</keyword>
<dbReference type="InterPro" id="IPR005269">
    <property type="entry name" value="LOG"/>
</dbReference>
<name>A0A7X0LKU6_9BACT</name>
<dbReference type="GO" id="GO:0008714">
    <property type="term" value="F:AMP nucleosidase activity"/>
    <property type="evidence" value="ECO:0007669"/>
    <property type="project" value="UniProtKB-EC"/>
</dbReference>
<proteinExistence type="inferred from homology"/>
<evidence type="ECO:0000256" key="2">
    <source>
        <dbReference type="RuleBase" id="RU363015"/>
    </source>
</evidence>
<keyword evidence="4" id="KW-1185">Reference proteome</keyword>
<dbReference type="Gene3D" id="3.40.50.450">
    <property type="match status" value="1"/>
</dbReference>
<evidence type="ECO:0000313" key="3">
    <source>
        <dbReference type="EMBL" id="MBB6430214.1"/>
    </source>
</evidence>
<dbReference type="InterPro" id="IPR052341">
    <property type="entry name" value="LOG_family_nucleotidases"/>
</dbReference>
<evidence type="ECO:0000313" key="4">
    <source>
        <dbReference type="Proteomes" id="UP000541810"/>
    </source>
</evidence>
<dbReference type="Proteomes" id="UP000541810">
    <property type="component" value="Unassembled WGS sequence"/>
</dbReference>
<dbReference type="PANTHER" id="PTHR43393">
    <property type="entry name" value="CYTOKININ RIBOSIDE 5'-MONOPHOSPHATE PHOSPHORIBOHYDROLASE"/>
    <property type="match status" value="1"/>
</dbReference>
<dbReference type="GO" id="GO:0009691">
    <property type="term" value="P:cytokinin biosynthetic process"/>
    <property type="evidence" value="ECO:0007669"/>
    <property type="project" value="UniProtKB-UniRule"/>
</dbReference>
<reference evidence="3 4" key="1">
    <citation type="submission" date="2020-08" db="EMBL/GenBank/DDBJ databases">
        <title>Genomic Encyclopedia of Type Strains, Phase IV (KMG-IV): sequencing the most valuable type-strain genomes for metagenomic binning, comparative biology and taxonomic classification.</title>
        <authorList>
            <person name="Goeker M."/>
        </authorList>
    </citation>
    <scope>NUCLEOTIDE SEQUENCE [LARGE SCALE GENOMIC DNA]</scope>
    <source>
        <strain evidence="3 4">DSM 103725</strain>
    </source>
</reference>
<organism evidence="3 4">
    <name type="scientific">Algisphaera agarilytica</name>
    <dbReference type="NCBI Taxonomy" id="1385975"/>
    <lineage>
        <taxon>Bacteria</taxon>
        <taxon>Pseudomonadati</taxon>
        <taxon>Planctomycetota</taxon>
        <taxon>Phycisphaerae</taxon>
        <taxon>Phycisphaerales</taxon>
        <taxon>Phycisphaeraceae</taxon>
        <taxon>Algisphaera</taxon>
    </lineage>
</organism>
<dbReference type="EMBL" id="JACHGY010000001">
    <property type="protein sequence ID" value="MBB6430214.1"/>
    <property type="molecule type" value="Genomic_DNA"/>
</dbReference>
<dbReference type="NCBIfam" id="TIGR00730">
    <property type="entry name" value="Rossman fold protein, TIGR00730 family"/>
    <property type="match status" value="1"/>
</dbReference>
<dbReference type="Pfam" id="PF03641">
    <property type="entry name" value="Lysine_decarbox"/>
    <property type="match status" value="1"/>
</dbReference>
<accession>A0A7X0LKU6</accession>